<evidence type="ECO:0000313" key="8">
    <source>
        <dbReference type="Proteomes" id="UP000199478"/>
    </source>
</evidence>
<dbReference type="EMBL" id="FOYP01000001">
    <property type="protein sequence ID" value="SFR44931.1"/>
    <property type="molecule type" value="Genomic_DNA"/>
</dbReference>
<feature type="transmembrane region" description="Helical" evidence="6">
    <location>
        <begin position="152"/>
        <end position="180"/>
    </location>
</feature>
<dbReference type="Proteomes" id="UP000199478">
    <property type="component" value="Unassembled WGS sequence"/>
</dbReference>
<accession>A0A1I6GS63</accession>
<dbReference type="STRING" id="390270.SAMN04488005_2087"/>
<feature type="transmembrane region" description="Helical" evidence="6">
    <location>
        <begin position="42"/>
        <end position="68"/>
    </location>
</feature>
<keyword evidence="3 6" id="KW-0812">Transmembrane</keyword>
<gene>
    <name evidence="7" type="ORF">SAMN04488005_2087</name>
</gene>
<dbReference type="PANTHER" id="PTHR30086:SF20">
    <property type="entry name" value="ARGININE EXPORTER PROTEIN ARGO-RELATED"/>
    <property type="match status" value="1"/>
</dbReference>
<dbReference type="PIRSF" id="PIRSF006324">
    <property type="entry name" value="LeuE"/>
    <property type="match status" value="1"/>
</dbReference>
<keyword evidence="8" id="KW-1185">Reference proteome</keyword>
<dbReference type="GO" id="GO:0005886">
    <property type="term" value="C:plasma membrane"/>
    <property type="evidence" value="ECO:0007669"/>
    <property type="project" value="UniProtKB-SubCell"/>
</dbReference>
<dbReference type="GO" id="GO:0015171">
    <property type="term" value="F:amino acid transmembrane transporter activity"/>
    <property type="evidence" value="ECO:0007669"/>
    <property type="project" value="TreeGrafter"/>
</dbReference>
<sequence length="213" mass="22357">MGLAMIDPAILLAFAGTAMLIELTPGPNMVYLAVVAASQGRRLGYAAVAGVAVGLAVVGIAAALGLAAAINASPLLFQALRFGGVAYMLWLAWDGWRDASEPVQKVASGVAARTYFRRGLITNLLNPKAAVFYVAILPSFVRADAPVMSQTLALSAVFVVVATVIHAGIVSLAGTAQVLLENERYSRFIRRALALALVAVALWFGWATTFNPR</sequence>
<dbReference type="PANTHER" id="PTHR30086">
    <property type="entry name" value="ARGININE EXPORTER PROTEIN ARGO"/>
    <property type="match status" value="1"/>
</dbReference>
<reference evidence="8" key="1">
    <citation type="submission" date="2016-10" db="EMBL/GenBank/DDBJ databases">
        <authorList>
            <person name="Varghese N."/>
            <person name="Submissions S."/>
        </authorList>
    </citation>
    <scope>NUCLEOTIDE SEQUENCE [LARGE SCALE GENOMIC DNA]</scope>
    <source>
        <strain evidence="8">DSM 26879</strain>
    </source>
</reference>
<evidence type="ECO:0000256" key="1">
    <source>
        <dbReference type="ARBA" id="ARBA00004651"/>
    </source>
</evidence>
<feature type="transmembrane region" description="Helical" evidence="6">
    <location>
        <begin position="75"/>
        <end position="93"/>
    </location>
</feature>
<evidence type="ECO:0000256" key="4">
    <source>
        <dbReference type="ARBA" id="ARBA00022989"/>
    </source>
</evidence>
<keyword evidence="4 6" id="KW-1133">Transmembrane helix</keyword>
<name>A0A1I6GS63_9RHOB</name>
<proteinExistence type="predicted"/>
<feature type="transmembrane region" description="Helical" evidence="6">
    <location>
        <begin position="192"/>
        <end position="210"/>
    </location>
</feature>
<keyword evidence="2" id="KW-1003">Cell membrane</keyword>
<dbReference type="AlphaFoldDB" id="A0A1I6GS63"/>
<organism evidence="7 8">
    <name type="scientific">Yoonia tamlensis</name>
    <dbReference type="NCBI Taxonomy" id="390270"/>
    <lineage>
        <taxon>Bacteria</taxon>
        <taxon>Pseudomonadati</taxon>
        <taxon>Pseudomonadota</taxon>
        <taxon>Alphaproteobacteria</taxon>
        <taxon>Rhodobacterales</taxon>
        <taxon>Paracoccaceae</taxon>
        <taxon>Yoonia</taxon>
    </lineage>
</organism>
<dbReference type="InterPro" id="IPR001123">
    <property type="entry name" value="LeuE-type"/>
</dbReference>
<keyword evidence="5 6" id="KW-0472">Membrane</keyword>
<comment type="subcellular location">
    <subcellularLocation>
        <location evidence="1">Cell membrane</location>
        <topology evidence="1">Multi-pass membrane protein</topology>
    </subcellularLocation>
</comment>
<protein>
    <submittedName>
        <fullName evidence="7">Threonine/homoserine/homoserine lactone efflux protein</fullName>
    </submittedName>
</protein>
<evidence type="ECO:0000256" key="5">
    <source>
        <dbReference type="ARBA" id="ARBA00023136"/>
    </source>
</evidence>
<dbReference type="Pfam" id="PF01810">
    <property type="entry name" value="LysE"/>
    <property type="match status" value="1"/>
</dbReference>
<evidence type="ECO:0000256" key="6">
    <source>
        <dbReference type="SAM" id="Phobius"/>
    </source>
</evidence>
<evidence type="ECO:0000256" key="2">
    <source>
        <dbReference type="ARBA" id="ARBA00022475"/>
    </source>
</evidence>
<evidence type="ECO:0000256" key="3">
    <source>
        <dbReference type="ARBA" id="ARBA00022692"/>
    </source>
</evidence>
<evidence type="ECO:0000313" key="7">
    <source>
        <dbReference type="EMBL" id="SFR44931.1"/>
    </source>
</evidence>